<sequence>MEIGEEVAVSEFVSEEVHNEKTCPWHEQGDAHSQKMLLQNPDDDAVGGMAATDGGVLGRKMKAAKNLEPAADKVSLLFKKGEVVTYGTVKRPKLIQTYAEDKEEEEYPLQYAPHHLIPGNESLKGSSVVPFMGDDNCIADYLPDKGGPAMSSYIKKGYSIGYDVNAAENGEWLPSPYALSNCNEWPADLGLKYLKKRKDDVLGEETEAFKPAYVAAAIEASGGRQFHMRHKPYSDKARAILQSIGERLAVMATESCSIAMESKAENEDRFAPPLGLTARLNSLSESLRGLLTKSVWRPPLYTDSLTQDYADEMVGIGKFTRSKAKGSVTRIL</sequence>
<evidence type="ECO:0000313" key="2">
    <source>
        <dbReference type="Proteomes" id="UP000315369"/>
    </source>
</evidence>
<dbReference type="Proteomes" id="UP000315369">
    <property type="component" value="Unassembled WGS sequence"/>
</dbReference>
<comment type="caution">
    <text evidence="1">The sequence shown here is derived from an EMBL/GenBank/DDBJ whole genome shotgun (WGS) entry which is preliminary data.</text>
</comment>
<gene>
    <name evidence="1" type="ORF">FJV41_22775</name>
</gene>
<proteinExistence type="predicted"/>
<evidence type="ECO:0000313" key="1">
    <source>
        <dbReference type="EMBL" id="TQF13633.1"/>
    </source>
</evidence>
<keyword evidence="2" id="KW-1185">Reference proteome</keyword>
<dbReference type="EMBL" id="VIFM01000093">
    <property type="protein sequence ID" value="TQF13633.1"/>
    <property type="molecule type" value="Genomic_DNA"/>
</dbReference>
<dbReference type="OrthoDB" id="5524775at2"/>
<organism evidence="1 2">
    <name type="scientific">Myxococcus llanfairpwllgwyngyllgogerychwyrndrobwllllantysiliogogogochensis</name>
    <dbReference type="NCBI Taxonomy" id="2590453"/>
    <lineage>
        <taxon>Bacteria</taxon>
        <taxon>Pseudomonadati</taxon>
        <taxon>Myxococcota</taxon>
        <taxon>Myxococcia</taxon>
        <taxon>Myxococcales</taxon>
        <taxon>Cystobacterineae</taxon>
        <taxon>Myxococcaceae</taxon>
        <taxon>Myxococcus</taxon>
    </lineage>
</organism>
<name>A0A540WXA4_9BACT</name>
<dbReference type="RefSeq" id="WP_141644636.1">
    <property type="nucleotide sequence ID" value="NZ_VIFM01000093.1"/>
</dbReference>
<accession>A0A540WXA4</accession>
<reference evidence="1 2" key="1">
    <citation type="submission" date="2019-06" db="EMBL/GenBank/DDBJ databases">
        <authorList>
            <person name="Livingstone P."/>
            <person name="Whitworth D."/>
        </authorList>
    </citation>
    <scope>NUCLEOTIDE SEQUENCE [LARGE SCALE GENOMIC DNA]</scope>
    <source>
        <strain evidence="1 2">AM401</strain>
    </source>
</reference>
<protein>
    <submittedName>
        <fullName evidence="1">Uncharacterized protein</fullName>
    </submittedName>
</protein>
<dbReference type="AlphaFoldDB" id="A0A540WXA4"/>